<dbReference type="GO" id="GO:0005886">
    <property type="term" value="C:plasma membrane"/>
    <property type="evidence" value="ECO:0007669"/>
    <property type="project" value="TreeGrafter"/>
</dbReference>
<dbReference type="InterPro" id="IPR038379">
    <property type="entry name" value="SecE_sf"/>
</dbReference>
<accession>A0A381YPI2</accession>
<evidence type="ECO:0000256" key="3">
    <source>
        <dbReference type="ARBA" id="ARBA00022475"/>
    </source>
</evidence>
<dbReference type="InterPro" id="IPR001901">
    <property type="entry name" value="Translocase_SecE/Sec61-g"/>
</dbReference>
<dbReference type="PANTHER" id="PTHR33910">
    <property type="entry name" value="PROTEIN TRANSLOCASE SUBUNIT SECE"/>
    <property type="match status" value="1"/>
</dbReference>
<keyword evidence="5" id="KW-0653">Protein transport</keyword>
<dbReference type="GO" id="GO:0043952">
    <property type="term" value="P:protein transport by the Sec complex"/>
    <property type="evidence" value="ECO:0007669"/>
    <property type="project" value="TreeGrafter"/>
</dbReference>
<evidence type="ECO:0000256" key="2">
    <source>
        <dbReference type="ARBA" id="ARBA00022448"/>
    </source>
</evidence>
<gene>
    <name evidence="10" type="ORF">METZ01_LOCUS131754</name>
</gene>
<comment type="subcellular location">
    <subcellularLocation>
        <location evidence="1">Membrane</location>
    </subcellularLocation>
</comment>
<keyword evidence="6 9" id="KW-1133">Transmembrane helix</keyword>
<evidence type="ECO:0000256" key="6">
    <source>
        <dbReference type="ARBA" id="ARBA00022989"/>
    </source>
</evidence>
<evidence type="ECO:0000256" key="4">
    <source>
        <dbReference type="ARBA" id="ARBA00022692"/>
    </source>
</evidence>
<keyword evidence="8 9" id="KW-0472">Membrane</keyword>
<dbReference type="PANTHER" id="PTHR33910:SF1">
    <property type="entry name" value="PROTEIN TRANSLOCASE SUBUNIT SECE"/>
    <property type="match status" value="1"/>
</dbReference>
<reference evidence="10" key="1">
    <citation type="submission" date="2018-05" db="EMBL/GenBank/DDBJ databases">
        <authorList>
            <person name="Lanie J.A."/>
            <person name="Ng W.-L."/>
            <person name="Kazmierczak K.M."/>
            <person name="Andrzejewski T.M."/>
            <person name="Davidsen T.M."/>
            <person name="Wayne K.J."/>
            <person name="Tettelin H."/>
            <person name="Glass J.I."/>
            <person name="Rusch D."/>
            <person name="Podicherti R."/>
            <person name="Tsui H.-C.T."/>
            <person name="Winkler M.E."/>
        </authorList>
    </citation>
    <scope>NUCLEOTIDE SEQUENCE</scope>
</reference>
<evidence type="ECO:0000313" key="10">
    <source>
        <dbReference type="EMBL" id="SVA78900.1"/>
    </source>
</evidence>
<evidence type="ECO:0000256" key="5">
    <source>
        <dbReference type="ARBA" id="ARBA00022927"/>
    </source>
</evidence>
<feature type="transmembrane region" description="Helical" evidence="9">
    <location>
        <begin position="32"/>
        <end position="52"/>
    </location>
</feature>
<protein>
    <recommendedName>
        <fullName evidence="11">Protein translocase subunit SecE</fullName>
    </recommendedName>
</protein>
<keyword evidence="3" id="KW-1003">Cell membrane</keyword>
<dbReference type="HAMAP" id="MF_00422">
    <property type="entry name" value="SecE"/>
    <property type="match status" value="1"/>
</dbReference>
<keyword evidence="2" id="KW-0813">Transport</keyword>
<evidence type="ECO:0000256" key="1">
    <source>
        <dbReference type="ARBA" id="ARBA00004370"/>
    </source>
</evidence>
<dbReference type="Pfam" id="PF00584">
    <property type="entry name" value="SecE"/>
    <property type="match status" value="1"/>
</dbReference>
<dbReference type="NCBIfam" id="TIGR00964">
    <property type="entry name" value="secE_bact"/>
    <property type="match status" value="1"/>
</dbReference>
<keyword evidence="7" id="KW-0811">Translocation</keyword>
<evidence type="ECO:0000256" key="9">
    <source>
        <dbReference type="SAM" id="Phobius"/>
    </source>
</evidence>
<proteinExistence type="inferred from homology"/>
<keyword evidence="4 9" id="KW-0812">Transmembrane</keyword>
<dbReference type="GO" id="GO:0009306">
    <property type="term" value="P:protein secretion"/>
    <property type="evidence" value="ECO:0007669"/>
    <property type="project" value="InterPro"/>
</dbReference>
<evidence type="ECO:0000256" key="7">
    <source>
        <dbReference type="ARBA" id="ARBA00023010"/>
    </source>
</evidence>
<dbReference type="EMBL" id="UINC01018723">
    <property type="protein sequence ID" value="SVA78900.1"/>
    <property type="molecule type" value="Genomic_DNA"/>
</dbReference>
<dbReference type="InterPro" id="IPR005807">
    <property type="entry name" value="SecE_bac"/>
</dbReference>
<evidence type="ECO:0000256" key="8">
    <source>
        <dbReference type="ARBA" id="ARBA00023136"/>
    </source>
</evidence>
<dbReference type="GO" id="GO:0006605">
    <property type="term" value="P:protein targeting"/>
    <property type="evidence" value="ECO:0007669"/>
    <property type="project" value="InterPro"/>
</dbReference>
<name>A0A381YPI2_9ZZZZ</name>
<evidence type="ECO:0008006" key="11">
    <source>
        <dbReference type="Google" id="ProtNLM"/>
    </source>
</evidence>
<dbReference type="AlphaFoldDB" id="A0A381YPI2"/>
<dbReference type="PROSITE" id="PS01067">
    <property type="entry name" value="SECE_SEC61G"/>
    <property type="match status" value="1"/>
</dbReference>
<dbReference type="GO" id="GO:0006886">
    <property type="term" value="P:intracellular protein transport"/>
    <property type="evidence" value="ECO:0007669"/>
    <property type="project" value="InterPro"/>
</dbReference>
<dbReference type="Gene3D" id="1.20.5.1030">
    <property type="entry name" value="Preprotein translocase secy subunit"/>
    <property type="match status" value="1"/>
</dbReference>
<sequence>MIKKLKSFISDVDFEMKKVSWPTWEELRGSTYVVLTLTFILGLYLFFADLILSKILSVLL</sequence>
<dbReference type="GO" id="GO:0008320">
    <property type="term" value="F:protein transmembrane transporter activity"/>
    <property type="evidence" value="ECO:0007669"/>
    <property type="project" value="InterPro"/>
</dbReference>
<organism evidence="10">
    <name type="scientific">marine metagenome</name>
    <dbReference type="NCBI Taxonomy" id="408172"/>
    <lineage>
        <taxon>unclassified sequences</taxon>
        <taxon>metagenomes</taxon>
        <taxon>ecological metagenomes</taxon>
    </lineage>
</organism>